<dbReference type="PRINTS" id="PR00084">
    <property type="entry name" value="MTLDHDRGNASE"/>
</dbReference>
<dbReference type="PANTHER" id="PTHR43362:SF1">
    <property type="entry name" value="MANNITOL DEHYDROGENASE 2-RELATED"/>
    <property type="match status" value="1"/>
</dbReference>
<feature type="domain" description="Mannitol dehydrogenase C-terminal" evidence="4">
    <location>
        <begin position="283"/>
        <end position="474"/>
    </location>
</feature>
<evidence type="ECO:0000313" key="5">
    <source>
        <dbReference type="EMBL" id="SBV97358.1"/>
    </source>
</evidence>
<dbReference type="SUPFAM" id="SSF48179">
    <property type="entry name" value="6-phosphogluconate dehydrogenase C-terminal domain-like"/>
    <property type="match status" value="1"/>
</dbReference>
<evidence type="ECO:0000259" key="4">
    <source>
        <dbReference type="Pfam" id="PF08125"/>
    </source>
</evidence>
<dbReference type="Pfam" id="PF01232">
    <property type="entry name" value="Mannitol_dh"/>
    <property type="match status" value="1"/>
</dbReference>
<dbReference type="Gene3D" id="3.40.50.720">
    <property type="entry name" value="NAD(P)-binding Rossmann-like Domain"/>
    <property type="match status" value="1"/>
</dbReference>
<dbReference type="InterPro" id="IPR013131">
    <property type="entry name" value="Mannitol_DH_N"/>
</dbReference>
<keyword evidence="2" id="KW-0520">NAD</keyword>
<dbReference type="InterPro" id="IPR013328">
    <property type="entry name" value="6PGD_dom2"/>
</dbReference>
<dbReference type="InterPro" id="IPR050988">
    <property type="entry name" value="Mannitol_DH/Oxidoreductase"/>
</dbReference>
<dbReference type="PANTHER" id="PTHR43362">
    <property type="entry name" value="MANNITOL DEHYDROGENASE DSF1-RELATED"/>
    <property type="match status" value="1"/>
</dbReference>
<dbReference type="Gene3D" id="1.10.1040.10">
    <property type="entry name" value="N-(1-d-carboxylethyl)-l-norvaline Dehydrogenase, domain 2"/>
    <property type="match status" value="1"/>
</dbReference>
<reference evidence="5" key="1">
    <citation type="submission" date="2016-04" db="EMBL/GenBank/DDBJ databases">
        <authorList>
            <person name="Evans L.H."/>
            <person name="Alamgir A."/>
            <person name="Owens N."/>
            <person name="Weber N.D."/>
            <person name="Virtaneva K."/>
            <person name="Barbian K."/>
            <person name="Babar A."/>
            <person name="Rosenke K."/>
        </authorList>
    </citation>
    <scope>NUCLEOTIDE SEQUENCE</scope>
    <source>
        <strain evidence="5">86</strain>
    </source>
</reference>
<dbReference type="Pfam" id="PF08125">
    <property type="entry name" value="Mannitol_dh_C"/>
    <property type="match status" value="1"/>
</dbReference>
<proteinExistence type="predicted"/>
<organism evidence="5">
    <name type="scientific">uncultured Alphaproteobacteria bacterium</name>
    <dbReference type="NCBI Taxonomy" id="91750"/>
    <lineage>
        <taxon>Bacteria</taxon>
        <taxon>Pseudomonadati</taxon>
        <taxon>Pseudomonadota</taxon>
        <taxon>Alphaproteobacteria</taxon>
        <taxon>environmental samples</taxon>
    </lineage>
</organism>
<gene>
    <name evidence="5" type="primary">yeiQ</name>
    <name evidence="5" type="ORF">KL86APRO_10874</name>
</gene>
<sequence length="487" mass="52003">MRLHPDNLARLPAAVARPGYDRGALVTGIVHLGLGAFHRAHQAVYTEDVLARKFGPWGILGVSLRNPDTRDALGPQGGLYTVASRDGSGDALRVIGAVQGCLVARESPALLLDVMCAPEVRIVSLTITEKGYCHDPATGELNLAHPDIVHDLAHPDLPLSAPGFIVEALARRRAAGTPPFTVLSCDNLPHNGALTAGLVAALAKARDPDLGKWVAAEVAFPSTMVDRIVPATTDDDRALVRAGLGMEDAWPVMAEPFKQWVIEDRFTMGRPAWETAGAEFVSDVAPYELMKLRLLNGSHSSLAYLGYLGGFATIAETVAQPDYARHTRALMAAVAPTVPVRPGYDLAGYQAQLMERFANPALKHRTWQIAMDGSQKLPQRLLGSARDLLKAGKPVDRIALGVAGWMRYVTGVDERGEAIEVSDPLAKRLAAIFAEIGPDPEKLAAAYLAVEEVFGDLAHVPGFAAPVTDALARLYAKGARATLADMP</sequence>
<dbReference type="GO" id="GO:0019594">
    <property type="term" value="P:mannitol metabolic process"/>
    <property type="evidence" value="ECO:0007669"/>
    <property type="project" value="InterPro"/>
</dbReference>
<dbReference type="InterPro" id="IPR013118">
    <property type="entry name" value="Mannitol_DH_C"/>
</dbReference>
<dbReference type="InterPro" id="IPR036291">
    <property type="entry name" value="NAD(P)-bd_dom_sf"/>
</dbReference>
<accession>A0A212JD68</accession>
<evidence type="ECO:0000256" key="2">
    <source>
        <dbReference type="ARBA" id="ARBA00023027"/>
    </source>
</evidence>
<dbReference type="InterPro" id="IPR008927">
    <property type="entry name" value="6-PGluconate_DH-like_C_sf"/>
</dbReference>
<dbReference type="InterPro" id="IPR000669">
    <property type="entry name" value="Mannitol_DH"/>
</dbReference>
<protein>
    <submittedName>
        <fullName evidence="5">Putative sugar dehydrogenase, NAD-dependent</fullName>
    </submittedName>
</protein>
<name>A0A212JD68_9PROT</name>
<dbReference type="PROSITE" id="PS00974">
    <property type="entry name" value="MANNITOL_DHGENASE"/>
    <property type="match status" value="1"/>
</dbReference>
<dbReference type="InterPro" id="IPR023027">
    <property type="entry name" value="Mannitol_DH_CS"/>
</dbReference>
<dbReference type="EMBL" id="FLUO01000001">
    <property type="protein sequence ID" value="SBV97358.1"/>
    <property type="molecule type" value="Genomic_DNA"/>
</dbReference>
<dbReference type="AlphaFoldDB" id="A0A212JD68"/>
<evidence type="ECO:0000256" key="1">
    <source>
        <dbReference type="ARBA" id="ARBA00023002"/>
    </source>
</evidence>
<feature type="domain" description="Mannitol dehydrogenase N-terminal" evidence="3">
    <location>
        <begin position="28"/>
        <end position="274"/>
    </location>
</feature>
<dbReference type="GO" id="GO:0016616">
    <property type="term" value="F:oxidoreductase activity, acting on the CH-OH group of donors, NAD or NADP as acceptor"/>
    <property type="evidence" value="ECO:0007669"/>
    <property type="project" value="TreeGrafter"/>
</dbReference>
<keyword evidence="1" id="KW-0560">Oxidoreductase</keyword>
<evidence type="ECO:0000259" key="3">
    <source>
        <dbReference type="Pfam" id="PF01232"/>
    </source>
</evidence>
<dbReference type="SUPFAM" id="SSF51735">
    <property type="entry name" value="NAD(P)-binding Rossmann-fold domains"/>
    <property type="match status" value="1"/>
</dbReference>